<accession>A0A1S3I1P5</accession>
<feature type="domain" description="Phytanoyl-CoA hydroxylase-interacting protein-like C-terminal" evidence="1">
    <location>
        <begin position="206"/>
        <end position="422"/>
    </location>
</feature>
<sequence length="423" mass="49173">MLARYSNLSFFFVKTRPGGGDQFLKMLKLTVWQENQQETMKVIFDWTKCETDQHFFLTVTELQSEKKSIHKLSKNQFRHTMWFPLGSYYEAFISTCKNHRREKSNTSQFGCKRPESVFKQPLYQLRVLEKGASRVHVKIQTSDPNPSSKWFHLDLVNTSKHYIGESLHVCGDDKIIKFKLKPGQEYKLTGYAIDSNAYLGALRFRAELSILELRELLKRANIFTKNRGGKIIPCRYLYRNKTVQYFKDIFQKDGIMKIYKKDYNGDQGSPINGKLDGLFFASNPDLQTGLPPLRSFFGPRRVNIPASDLFVTGTNLYFADFYCHRKAHYVTLVLTLAGSTADQFCRGRLLTIDPYDNLFFMKPREEHSRRVYTSGNIWVEIFYTENINLWPYLFRGLIVSVPSTGTSRPEGIPKNPKCHICNL</sequence>
<gene>
    <name evidence="3" type="primary">LOC106160185</name>
</gene>
<dbReference type="KEGG" id="lak:106160185"/>
<dbReference type="InterPro" id="IPR045545">
    <property type="entry name" value="PHYIP/PHIPL_C"/>
</dbReference>
<dbReference type="PANTHER" id="PTHR15698">
    <property type="entry name" value="PROTEIN CBG15099"/>
    <property type="match status" value="1"/>
</dbReference>
<proteinExistence type="predicted"/>
<evidence type="ECO:0000313" key="2">
    <source>
        <dbReference type="Proteomes" id="UP000085678"/>
    </source>
</evidence>
<reference evidence="3" key="1">
    <citation type="submission" date="2025-08" db="UniProtKB">
        <authorList>
            <consortium name="RefSeq"/>
        </authorList>
    </citation>
    <scope>IDENTIFICATION</scope>
    <source>
        <tissue evidence="3">Gonads</tissue>
    </source>
</reference>
<dbReference type="OrthoDB" id="6074776at2759"/>
<dbReference type="Proteomes" id="UP000085678">
    <property type="component" value="Unplaced"/>
</dbReference>
<dbReference type="InParanoid" id="A0A1S3I1P5"/>
<dbReference type="Pfam" id="PF19281">
    <property type="entry name" value="PHYHIP_C"/>
    <property type="match status" value="1"/>
</dbReference>
<dbReference type="GeneID" id="106160185"/>
<protein>
    <submittedName>
        <fullName evidence="3">Phytanoyl-CoA hydroxylase-interacting protein-like isoform X1</fullName>
    </submittedName>
</protein>
<keyword evidence="2" id="KW-1185">Reference proteome</keyword>
<dbReference type="AlphaFoldDB" id="A0A1S3I1P5"/>
<evidence type="ECO:0000259" key="1">
    <source>
        <dbReference type="Pfam" id="PF19281"/>
    </source>
</evidence>
<name>A0A1S3I1P5_LINAN</name>
<organism evidence="2 3">
    <name type="scientific">Lingula anatina</name>
    <name type="common">Brachiopod</name>
    <name type="synonym">Lingula unguis</name>
    <dbReference type="NCBI Taxonomy" id="7574"/>
    <lineage>
        <taxon>Eukaryota</taxon>
        <taxon>Metazoa</taxon>
        <taxon>Spiralia</taxon>
        <taxon>Lophotrochozoa</taxon>
        <taxon>Brachiopoda</taxon>
        <taxon>Linguliformea</taxon>
        <taxon>Lingulata</taxon>
        <taxon>Lingulida</taxon>
        <taxon>Linguloidea</taxon>
        <taxon>Lingulidae</taxon>
        <taxon>Lingula</taxon>
    </lineage>
</organism>
<evidence type="ECO:0000313" key="3">
    <source>
        <dbReference type="RefSeq" id="XP_013392168.1"/>
    </source>
</evidence>
<dbReference type="PANTHER" id="PTHR15698:SF10">
    <property type="entry name" value="PHYTANOYL-COA HYDROXYLASE-INTERACTING PROTEIN-LIKE C-TERMINAL DOMAIN-CONTAINING PROTEIN"/>
    <property type="match status" value="1"/>
</dbReference>
<dbReference type="RefSeq" id="XP_013392168.1">
    <property type="nucleotide sequence ID" value="XM_013536714.1"/>
</dbReference>
<dbReference type="InterPro" id="IPR042868">
    <property type="entry name" value="PHYHIP/PHYHIPL"/>
</dbReference>